<dbReference type="Pfam" id="PF01274">
    <property type="entry name" value="MS_TIM-barrel"/>
    <property type="match status" value="1"/>
</dbReference>
<dbReference type="NCBIfam" id="TIGR01345">
    <property type="entry name" value="malate_syn_G"/>
    <property type="match status" value="1"/>
</dbReference>
<keyword evidence="3 10" id="KW-0963">Cytoplasm</keyword>
<gene>
    <name evidence="10" type="primary">glcB</name>
    <name evidence="17" type="ORF">QGN17_14140</name>
</gene>
<feature type="binding site" evidence="10">
    <location>
        <position position="412"/>
    </location>
    <ligand>
        <name>Mg(2+)</name>
        <dbReference type="ChEBI" id="CHEBI:18420"/>
    </ligand>
</feature>
<evidence type="ECO:0000256" key="8">
    <source>
        <dbReference type="ARBA" id="ARBA00023097"/>
    </source>
</evidence>
<keyword evidence="7 10" id="KW-0460">Magnesium</keyword>
<keyword evidence="8 10" id="KW-0558">Oxidation</keyword>
<feature type="binding site" evidence="10">
    <location>
        <position position="521"/>
    </location>
    <ligand>
        <name>acetyl-CoA</name>
        <dbReference type="ChEBI" id="CHEBI:57288"/>
    </ligand>
</feature>
<name>A0ABT6N3I9_9SPHN</name>
<evidence type="ECO:0000259" key="16">
    <source>
        <dbReference type="Pfam" id="PF20659"/>
    </source>
</evidence>
<evidence type="ECO:0000256" key="10">
    <source>
        <dbReference type="HAMAP-Rule" id="MF_00641"/>
    </source>
</evidence>
<dbReference type="InterPro" id="IPR048357">
    <property type="entry name" value="MSG_insertion"/>
</dbReference>
<comment type="caution">
    <text evidence="10">Lacks conserved residue(s) required for the propagation of feature annotation.</text>
</comment>
<comment type="catalytic activity">
    <reaction evidence="9 10 12">
        <text>glyoxylate + acetyl-CoA + H2O = (S)-malate + CoA + H(+)</text>
        <dbReference type="Rhea" id="RHEA:18181"/>
        <dbReference type="ChEBI" id="CHEBI:15377"/>
        <dbReference type="ChEBI" id="CHEBI:15378"/>
        <dbReference type="ChEBI" id="CHEBI:15589"/>
        <dbReference type="ChEBI" id="CHEBI:36655"/>
        <dbReference type="ChEBI" id="CHEBI:57287"/>
        <dbReference type="ChEBI" id="CHEBI:57288"/>
        <dbReference type="EC" id="2.3.3.9"/>
    </reaction>
</comment>
<accession>A0ABT6N3I9</accession>
<organism evidence="17 18">
    <name type="scientific">Sphingomonas oryzagri</name>
    <dbReference type="NCBI Taxonomy" id="3042314"/>
    <lineage>
        <taxon>Bacteria</taxon>
        <taxon>Pseudomonadati</taxon>
        <taxon>Pseudomonadota</taxon>
        <taxon>Alphaproteobacteria</taxon>
        <taxon>Sphingomonadales</taxon>
        <taxon>Sphingomonadaceae</taxon>
        <taxon>Sphingomonas</taxon>
    </lineage>
</organism>
<feature type="binding site" evidence="10">
    <location>
        <position position="412"/>
    </location>
    <ligand>
        <name>glyoxylate</name>
        <dbReference type="ChEBI" id="CHEBI:36655"/>
    </ligand>
</feature>
<feature type="domain" description="Malate synthase N-terminal" evidence="14">
    <location>
        <begin position="20"/>
        <end position="76"/>
    </location>
</feature>
<comment type="cofactor">
    <cofactor evidence="1 10">
        <name>Mg(2+)</name>
        <dbReference type="ChEBI" id="CHEBI:18420"/>
    </cofactor>
</comment>
<comment type="caution">
    <text evidence="17">The sequence shown here is derived from an EMBL/GenBank/DDBJ whole genome shotgun (WGS) entry which is preliminary data.</text>
</comment>
<evidence type="ECO:0000259" key="15">
    <source>
        <dbReference type="Pfam" id="PF20658"/>
    </source>
</evidence>
<feature type="binding site" evidence="10">
    <location>
        <begin position="129"/>
        <end position="130"/>
    </location>
    <ligand>
        <name>acetyl-CoA</name>
        <dbReference type="ChEBI" id="CHEBI:57288"/>
    </ligand>
</feature>
<evidence type="ECO:0000256" key="4">
    <source>
        <dbReference type="ARBA" id="ARBA00022532"/>
    </source>
</evidence>
<evidence type="ECO:0000256" key="2">
    <source>
        <dbReference type="ARBA" id="ARBA00022435"/>
    </source>
</evidence>
<dbReference type="EMBL" id="JARYGZ010000002">
    <property type="protein sequence ID" value="MDH7639871.1"/>
    <property type="molecule type" value="Genomic_DNA"/>
</dbReference>
<dbReference type="Gene3D" id="3.20.20.360">
    <property type="entry name" value="Malate synthase, domain 3"/>
    <property type="match status" value="2"/>
</dbReference>
<dbReference type="EC" id="2.3.3.9" evidence="10 11"/>
<keyword evidence="5 10" id="KW-0808">Transferase</keyword>
<feature type="binding site" evidence="10">
    <location>
        <position position="440"/>
    </location>
    <ligand>
        <name>Mg(2+)</name>
        <dbReference type="ChEBI" id="CHEBI:18420"/>
    </ligand>
</feature>
<evidence type="ECO:0000313" key="17">
    <source>
        <dbReference type="EMBL" id="MDH7639871.1"/>
    </source>
</evidence>
<dbReference type="Pfam" id="PF20659">
    <property type="entry name" value="MS_C"/>
    <property type="match status" value="1"/>
</dbReference>
<dbReference type="PANTHER" id="PTHR42739:SF1">
    <property type="entry name" value="MALATE SYNTHASE G"/>
    <property type="match status" value="1"/>
</dbReference>
<evidence type="ECO:0000256" key="1">
    <source>
        <dbReference type="ARBA" id="ARBA00001946"/>
    </source>
</evidence>
<comment type="function">
    <text evidence="10">Involved in the glycolate utilization. Catalyzes the condensation and subsequent hydrolysis of acetyl-coenzyme A (acetyl-CoA) and glyoxylate to form malate and CoA.</text>
</comment>
<feature type="domain" description="Malate synthase G alpha-beta insertion" evidence="15">
    <location>
        <begin position="161"/>
        <end position="209"/>
    </location>
</feature>
<evidence type="ECO:0000256" key="5">
    <source>
        <dbReference type="ARBA" id="ARBA00022679"/>
    </source>
</evidence>
<dbReference type="NCBIfam" id="NF002825">
    <property type="entry name" value="PRK02999.1"/>
    <property type="match status" value="1"/>
</dbReference>
<protein>
    <recommendedName>
        <fullName evidence="10 11">Malate synthase G</fullName>
        <ecNumber evidence="10 11">2.3.3.9</ecNumber>
    </recommendedName>
</protein>
<comment type="subcellular location">
    <subcellularLocation>
        <location evidence="10 12">Cytoplasm</location>
    </subcellularLocation>
</comment>
<dbReference type="InterPro" id="IPR048355">
    <property type="entry name" value="MS_C"/>
</dbReference>
<feature type="active site" description="Proton acceptor" evidence="10">
    <location>
        <position position="321"/>
    </location>
</feature>
<sequence length="702" mass="75032">MTAKTDQRIQKSGLAVAPELATFIDERVLPGTGIEADAFWAGAAGIFARFAPENAALLAKRDDLQAKIDAWHVERAGQPIDGRAYQAFLREIGYLVEEPAPFAIDTDRVDAEVAILAGPQLVVPILNARFLLNAANARWGSLYDALYGTDALGEAPKGGGYDNARGAKVIARAKQLLDEAIPLASGSWADFTGGEPALADPSQLVGRSGDNMLFRHNGLHIEVVVDRDHPIGKDDPAGIADVLLESALTTICDLEDSVAAVDAEDKVAAYANWLGLMKGDLEASFKKGGETLTRTLEADRTYTASDGSEITLPGRSVLFVRNVGHLMTNPAVLLPDGSEAPEGILDGIVTSLIALHDLNGSGIGNSRAGSVYIVKPKMHGPEECAFTDRLFDAIEDLLGVPRHTIKVGVMDEERRTSTNLAACIEAVKGRIVFINTGFLDRTGDEMHTSMRAGPMIRKAEMKGAEWITAYEKRNVAIGLACGLAGKAQIGKGMWAAPDRMADMLEQKIGHPKSGATTAWVPSPTAATLHAMHYHAVNVAERQAAIANDPIPGLDKLLTIPLALGHNWAPDEIAAELDNNAQGILGYVVRWVDQGVGCSKVPDIHDIGLMEDRATLRISSQHMANWMLHGVAQADEVEAALIRMAAKVDGQNEGDPAYRPMAGNEADSLAFQAARALVFEGVEQPSGYTEPLLHAFRQKVKAG</sequence>
<dbReference type="InterPro" id="IPR048356">
    <property type="entry name" value="MS_N"/>
</dbReference>
<feature type="binding site" evidence="10">
    <location>
        <position position="294"/>
    </location>
    <ligand>
        <name>acetyl-CoA</name>
        <dbReference type="ChEBI" id="CHEBI:57288"/>
    </ligand>
</feature>
<dbReference type="Pfam" id="PF20658">
    <property type="entry name" value="MSG_insertion"/>
    <property type="match status" value="1"/>
</dbReference>
<keyword evidence="2 10" id="KW-0329">Glyoxylate bypass</keyword>
<dbReference type="Proteomes" id="UP001160625">
    <property type="component" value="Unassembled WGS sequence"/>
</dbReference>
<evidence type="ECO:0000313" key="18">
    <source>
        <dbReference type="Proteomes" id="UP001160625"/>
    </source>
</evidence>
<feature type="active site" description="Proton donor" evidence="10">
    <location>
        <position position="611"/>
    </location>
</feature>
<comment type="similarity">
    <text evidence="10 12">Belongs to the malate synthase family. GlcB subfamily.</text>
</comment>
<feature type="binding site" evidence="10">
    <location>
        <position position="122"/>
    </location>
    <ligand>
        <name>acetyl-CoA</name>
        <dbReference type="ChEBI" id="CHEBI:57288"/>
    </ligand>
</feature>
<evidence type="ECO:0000259" key="14">
    <source>
        <dbReference type="Pfam" id="PF20656"/>
    </source>
</evidence>
<proteinExistence type="inferred from homology"/>
<dbReference type="HAMAP" id="MF_00641">
    <property type="entry name" value="Malate_synth_G"/>
    <property type="match status" value="1"/>
</dbReference>
<keyword evidence="18" id="KW-1185">Reference proteome</keyword>
<evidence type="ECO:0000259" key="13">
    <source>
        <dbReference type="Pfam" id="PF01274"/>
    </source>
</evidence>
<dbReference type="InterPro" id="IPR044856">
    <property type="entry name" value="Malate_synth_C_sf"/>
</dbReference>
<feature type="binding site" evidence="10">
    <location>
        <begin position="437"/>
        <end position="440"/>
    </location>
    <ligand>
        <name>glyoxylate</name>
        <dbReference type="ChEBI" id="CHEBI:36655"/>
    </ligand>
</feature>
<dbReference type="RefSeq" id="WP_281045234.1">
    <property type="nucleotide sequence ID" value="NZ_JARYGZ010000002.1"/>
</dbReference>
<comment type="pathway">
    <text evidence="10 12">Carbohydrate metabolism; glyoxylate cycle; (S)-malate from isocitrate: step 2/2.</text>
</comment>
<dbReference type="GO" id="GO:0004474">
    <property type="term" value="F:malate synthase activity"/>
    <property type="evidence" value="ECO:0007669"/>
    <property type="project" value="UniProtKB-EC"/>
</dbReference>
<dbReference type="Pfam" id="PF20656">
    <property type="entry name" value="MS_N"/>
    <property type="match status" value="1"/>
</dbReference>
<feature type="binding site" evidence="10">
    <location>
        <position position="321"/>
    </location>
    <ligand>
        <name>glyoxylate</name>
        <dbReference type="ChEBI" id="CHEBI:36655"/>
    </ligand>
</feature>
<dbReference type="SUPFAM" id="SSF51645">
    <property type="entry name" value="Malate synthase G"/>
    <property type="match status" value="1"/>
</dbReference>
<evidence type="ECO:0000256" key="11">
    <source>
        <dbReference type="NCBIfam" id="TIGR01345"/>
    </source>
</evidence>
<evidence type="ECO:0000256" key="3">
    <source>
        <dbReference type="ARBA" id="ARBA00022490"/>
    </source>
</evidence>
<keyword evidence="17" id="KW-0012">Acyltransferase</keyword>
<evidence type="ECO:0000256" key="6">
    <source>
        <dbReference type="ARBA" id="ARBA00022723"/>
    </source>
</evidence>
<evidence type="ECO:0000256" key="7">
    <source>
        <dbReference type="ARBA" id="ARBA00022842"/>
    </source>
</evidence>
<dbReference type="InterPro" id="IPR011076">
    <property type="entry name" value="Malate_synth_sf"/>
</dbReference>
<feature type="modified residue" description="Cysteine sulfenic acid (-SOH)" evidence="10">
    <location>
        <position position="597"/>
    </location>
</feature>
<dbReference type="InterPro" id="IPR006253">
    <property type="entry name" value="Malate_synthG"/>
</dbReference>
<keyword evidence="4 10" id="KW-0816">Tricarboxylic acid cycle</keyword>
<feature type="domain" description="Malate synthase C-terminal" evidence="16">
    <location>
        <begin position="571"/>
        <end position="661"/>
    </location>
</feature>
<dbReference type="PANTHER" id="PTHR42739">
    <property type="entry name" value="MALATE SYNTHASE G"/>
    <property type="match status" value="1"/>
</dbReference>
<dbReference type="InterPro" id="IPR001465">
    <property type="entry name" value="Malate_synthase_TIM"/>
</dbReference>
<comment type="subunit">
    <text evidence="10">Monomer.</text>
</comment>
<keyword evidence="6 10" id="KW-0479">Metal-binding</keyword>
<feature type="domain" description="Malate synthase TIM barrel" evidence="13">
    <location>
        <begin position="317"/>
        <end position="547"/>
    </location>
</feature>
<dbReference type="InterPro" id="IPR046363">
    <property type="entry name" value="MS_N_TIM-barrel_dom"/>
</dbReference>
<feature type="binding site" evidence="10">
    <location>
        <position position="257"/>
    </location>
    <ligand>
        <name>acetyl-CoA</name>
        <dbReference type="ChEBI" id="CHEBI:57288"/>
    </ligand>
</feature>
<reference evidence="17" key="1">
    <citation type="submission" date="2023-04" db="EMBL/GenBank/DDBJ databases">
        <title>Sphingomonas sp. MAHUQ-71 isolated from rice field.</title>
        <authorList>
            <person name="Huq M.A."/>
        </authorList>
    </citation>
    <scope>NUCLEOTIDE SEQUENCE</scope>
    <source>
        <strain evidence="17">MAHUQ-71</strain>
    </source>
</reference>
<evidence type="ECO:0000256" key="9">
    <source>
        <dbReference type="ARBA" id="ARBA00047918"/>
    </source>
</evidence>
<dbReference type="Gene3D" id="1.20.1220.12">
    <property type="entry name" value="Malate synthase, domain III"/>
    <property type="match status" value="1"/>
</dbReference>
<evidence type="ECO:0000256" key="12">
    <source>
        <dbReference type="RuleBase" id="RU003572"/>
    </source>
</evidence>